<evidence type="ECO:0000256" key="1">
    <source>
        <dbReference type="ARBA" id="ARBA00007797"/>
    </source>
</evidence>
<evidence type="ECO:0000259" key="2">
    <source>
        <dbReference type="Pfam" id="PF03914"/>
    </source>
</evidence>
<protein>
    <recommendedName>
        <fullName evidence="2">CCAAT-binding factor domain-containing protein</fullName>
    </recommendedName>
</protein>
<dbReference type="EMBL" id="CAJJDP010000033">
    <property type="protein sequence ID" value="CAD8157418.1"/>
    <property type="molecule type" value="Genomic_DNA"/>
</dbReference>
<evidence type="ECO:0000313" key="3">
    <source>
        <dbReference type="EMBL" id="CAD8157418.1"/>
    </source>
</evidence>
<dbReference type="OrthoDB" id="298252at2759"/>
<sequence>MLRCSLKYIEQQEAFTKLGQVINLNFKNKCFIKLSMKINYKIILLIYLIKCTQGPLGNQITRRRKKRGSQIKKKKVYSIQKEKDKKEIDVSQERNGQIKGLFKKVQDELQKHKGIWIKRPWLKIRVKFFNNILYLFQSTQITSQIYQYLLSQTNKLRQKKDKLLKFINTRLKTILFCDQCLLDQHHFFWRNDQEIMQRFDVCLLDIWTNKKQKQLKMKILVSAFMRKRHFSQEVTGSFVKILIQLANNPEIIKFAYGLCYCIKLVIQKYQKTQKMLKEDDNGLGMNSYNVKCDDPIYANALNFSILRKQRRRRMCIG</sequence>
<dbReference type="Proteomes" id="UP000683925">
    <property type="component" value="Unassembled WGS sequence"/>
</dbReference>
<dbReference type="GO" id="GO:0005634">
    <property type="term" value="C:nucleus"/>
    <property type="evidence" value="ECO:0007669"/>
    <property type="project" value="UniProtKB-ARBA"/>
</dbReference>
<reference evidence="3" key="1">
    <citation type="submission" date="2021-01" db="EMBL/GenBank/DDBJ databases">
        <authorList>
            <consortium name="Genoscope - CEA"/>
            <person name="William W."/>
        </authorList>
    </citation>
    <scope>NUCLEOTIDE SEQUENCE</scope>
</reference>
<accession>A0A8S1TYQ9</accession>
<feature type="domain" description="CCAAT-binding factor" evidence="2">
    <location>
        <begin position="209"/>
        <end position="304"/>
    </location>
</feature>
<keyword evidence="4" id="KW-1185">Reference proteome</keyword>
<dbReference type="Pfam" id="PF03914">
    <property type="entry name" value="CBF"/>
    <property type="match status" value="1"/>
</dbReference>
<dbReference type="AlphaFoldDB" id="A0A8S1TYQ9"/>
<dbReference type="InterPro" id="IPR005612">
    <property type="entry name" value="CCAAT-binding_factor"/>
</dbReference>
<name>A0A8S1TYQ9_PAROT</name>
<gene>
    <name evidence="3" type="ORF">POCTA_138.1.T0330304</name>
</gene>
<organism evidence="3 4">
    <name type="scientific">Paramecium octaurelia</name>
    <dbReference type="NCBI Taxonomy" id="43137"/>
    <lineage>
        <taxon>Eukaryota</taxon>
        <taxon>Sar</taxon>
        <taxon>Alveolata</taxon>
        <taxon>Ciliophora</taxon>
        <taxon>Intramacronucleata</taxon>
        <taxon>Oligohymenophorea</taxon>
        <taxon>Peniculida</taxon>
        <taxon>Parameciidae</taxon>
        <taxon>Paramecium</taxon>
    </lineage>
</organism>
<proteinExistence type="inferred from homology"/>
<dbReference type="OMA" id="RRRRMCI"/>
<evidence type="ECO:0000313" key="4">
    <source>
        <dbReference type="Proteomes" id="UP000683925"/>
    </source>
</evidence>
<comment type="similarity">
    <text evidence="1">Belongs to the CBF/MAK21 family.</text>
</comment>
<comment type="caution">
    <text evidence="3">The sequence shown here is derived from an EMBL/GenBank/DDBJ whole genome shotgun (WGS) entry which is preliminary data.</text>
</comment>